<reference evidence="3" key="1">
    <citation type="journal article" date="2019" name="Int. J. Syst. Evol. Microbiol.">
        <title>The Global Catalogue of Microorganisms (GCM) 10K type strain sequencing project: providing services to taxonomists for standard genome sequencing and annotation.</title>
        <authorList>
            <consortium name="The Broad Institute Genomics Platform"/>
            <consortium name="The Broad Institute Genome Sequencing Center for Infectious Disease"/>
            <person name="Wu L."/>
            <person name="Ma J."/>
        </authorList>
    </citation>
    <scope>NUCLEOTIDE SEQUENCE [LARGE SCALE GENOMIC DNA]</scope>
    <source>
        <strain evidence="3">JCM 18514</strain>
    </source>
</reference>
<protein>
    <submittedName>
        <fullName evidence="2">Uncharacterized protein</fullName>
    </submittedName>
</protein>
<keyword evidence="3" id="KW-1185">Reference proteome</keyword>
<dbReference type="Proteomes" id="UP001500200">
    <property type="component" value="Unassembled WGS sequence"/>
</dbReference>
<evidence type="ECO:0000313" key="3">
    <source>
        <dbReference type="Proteomes" id="UP001500200"/>
    </source>
</evidence>
<sequence>MQQENLPVIRREVNSNATGLSHPAGTPTIEPAAGGHVPSETRTHPVSPPAFFHIGDNRHREVD</sequence>
<name>A0ABP9SH95_9MICC</name>
<feature type="region of interest" description="Disordered" evidence="1">
    <location>
        <begin position="14"/>
        <end position="63"/>
    </location>
</feature>
<accession>A0ABP9SH95</accession>
<organism evidence="2 3">
    <name type="scientific">Arthrobacter gyeryongensis</name>
    <dbReference type="NCBI Taxonomy" id="1650592"/>
    <lineage>
        <taxon>Bacteria</taxon>
        <taxon>Bacillati</taxon>
        <taxon>Actinomycetota</taxon>
        <taxon>Actinomycetes</taxon>
        <taxon>Micrococcales</taxon>
        <taxon>Micrococcaceae</taxon>
        <taxon>Arthrobacter</taxon>
    </lineage>
</organism>
<comment type="caution">
    <text evidence="2">The sequence shown here is derived from an EMBL/GenBank/DDBJ whole genome shotgun (WGS) entry which is preliminary data.</text>
</comment>
<dbReference type="EMBL" id="BAABKK010000015">
    <property type="protein sequence ID" value="GAA5195018.1"/>
    <property type="molecule type" value="Genomic_DNA"/>
</dbReference>
<proteinExistence type="predicted"/>
<gene>
    <name evidence="2" type="ORF">GCM10023346_23850</name>
</gene>
<evidence type="ECO:0000256" key="1">
    <source>
        <dbReference type="SAM" id="MobiDB-lite"/>
    </source>
</evidence>
<evidence type="ECO:0000313" key="2">
    <source>
        <dbReference type="EMBL" id="GAA5195018.1"/>
    </source>
</evidence>